<evidence type="ECO:0000313" key="7">
    <source>
        <dbReference type="EMBL" id="PEG37083.1"/>
    </source>
</evidence>
<organism evidence="7 8">
    <name type="scientific">Mycolicibacterium agri</name>
    <name type="common">Mycobacterium agri</name>
    <dbReference type="NCBI Taxonomy" id="36811"/>
    <lineage>
        <taxon>Bacteria</taxon>
        <taxon>Bacillati</taxon>
        <taxon>Actinomycetota</taxon>
        <taxon>Actinomycetes</taxon>
        <taxon>Mycobacteriales</taxon>
        <taxon>Mycobacteriaceae</taxon>
        <taxon>Mycolicibacterium</taxon>
    </lineage>
</organism>
<dbReference type="Proteomes" id="UP000465302">
    <property type="component" value="Unassembled WGS sequence"/>
</dbReference>
<dbReference type="CDD" id="cd06338">
    <property type="entry name" value="PBP1_ABC_ligand_binding-like"/>
    <property type="match status" value="1"/>
</dbReference>
<protein>
    <submittedName>
        <fullName evidence="7">ABC transporter substrate-binding protein</fullName>
    </submittedName>
</protein>
<gene>
    <name evidence="7" type="ORF">CQY20_17170</name>
    <name evidence="6" type="ORF">MAGR_35170</name>
</gene>
<proteinExistence type="inferred from homology"/>
<reference evidence="6" key="3">
    <citation type="submission" date="2020-02" db="EMBL/GenBank/DDBJ databases">
        <authorList>
            <person name="Matsumoto Y."/>
            <person name="Motooka D."/>
            <person name="Nakamura S."/>
        </authorList>
    </citation>
    <scope>NUCLEOTIDE SEQUENCE</scope>
    <source>
        <strain evidence="6">JCM 6377</strain>
    </source>
</reference>
<dbReference type="InterPro" id="IPR000709">
    <property type="entry name" value="Leu_Ile_Val-bd"/>
</dbReference>
<dbReference type="PANTHER" id="PTHR30483:SF6">
    <property type="entry name" value="PERIPLASMIC BINDING PROTEIN OF ABC TRANSPORTER FOR NATURAL AMINO ACIDS"/>
    <property type="match status" value="1"/>
</dbReference>
<comment type="caution">
    <text evidence="7">The sequence shown here is derived from an EMBL/GenBank/DDBJ whole genome shotgun (WGS) entry which is preliminary data.</text>
</comment>
<evidence type="ECO:0000259" key="5">
    <source>
        <dbReference type="Pfam" id="PF13458"/>
    </source>
</evidence>
<dbReference type="InterPro" id="IPR028081">
    <property type="entry name" value="Leu-bd"/>
</dbReference>
<comment type="similarity">
    <text evidence="1">Belongs to the leucine-binding protein family.</text>
</comment>
<dbReference type="EMBL" id="PDCP01000029">
    <property type="protein sequence ID" value="PEG37083.1"/>
    <property type="molecule type" value="Genomic_DNA"/>
</dbReference>
<dbReference type="EMBL" id="BLKS01000001">
    <property type="protein sequence ID" value="GFG52076.1"/>
    <property type="molecule type" value="Genomic_DNA"/>
</dbReference>
<evidence type="ECO:0000313" key="9">
    <source>
        <dbReference type="Proteomes" id="UP000465302"/>
    </source>
</evidence>
<reference evidence="7 8" key="1">
    <citation type="submission" date="2017-10" db="EMBL/GenBank/DDBJ databases">
        <title>The new phylogeny of genus Mycobacterium.</title>
        <authorList>
            <person name="Tortoli E."/>
            <person name="Trovato A."/>
            <person name="Cirillo D.M."/>
        </authorList>
    </citation>
    <scope>NUCLEOTIDE SEQUENCE [LARGE SCALE GENOMIC DNA]</scope>
    <source>
        <strain evidence="7 8">CCUG37673</strain>
    </source>
</reference>
<dbReference type="PANTHER" id="PTHR30483">
    <property type="entry name" value="LEUCINE-SPECIFIC-BINDING PROTEIN"/>
    <property type="match status" value="1"/>
</dbReference>
<dbReference type="RefSeq" id="WP_097941281.1">
    <property type="nucleotide sequence ID" value="NZ_BLKS01000001.1"/>
</dbReference>
<dbReference type="SUPFAM" id="SSF53822">
    <property type="entry name" value="Periplasmic binding protein-like I"/>
    <property type="match status" value="1"/>
</dbReference>
<evidence type="ECO:0000256" key="3">
    <source>
        <dbReference type="ARBA" id="ARBA00022729"/>
    </source>
</evidence>
<evidence type="ECO:0000256" key="4">
    <source>
        <dbReference type="ARBA" id="ARBA00022970"/>
    </source>
</evidence>
<sequence>MNGRIGRRLAGILASAGVLLGGVACGSDDGGGSDPIKIGASIPLTGQFSQEGTAAKQGYEVWAAMVNENGGLLGRQVELVIKDDASNQNTVVADYNALISKDKVDLLIGTYSSLLNLPASAVAEKNNMLYIEPAGGAPEIFERGMKYLFFSQQATADKQGKAFADWISTLPEADRPKTAAYPTIDDPFVSPNVEGIRSVLEGAGITTVFAETYQSDLNNFDTLVSKVREANPDLVVHGAFFDDGVGFVRSMLKADFKPRWLYQTTAPSLGDEYAKAIGPENTEGIIFAISHAPQAETPGNAEFVKKYEEMFGGLPAEDAADAYGAAQVLQAAVEGVGDLKDQAAMADWLRQNTVSTILGDLKWDDAGRPQGEFLTGQWQDGKVEYILPKQFATTDHVVMGWQPGSV</sequence>
<reference evidence="6 9" key="2">
    <citation type="journal article" date="2019" name="Emerg. Microbes Infect.">
        <title>Comprehensive subspecies identification of 175 nontuberculous mycobacteria species based on 7547 genomic profiles.</title>
        <authorList>
            <person name="Matsumoto Y."/>
            <person name="Kinjo T."/>
            <person name="Motooka D."/>
            <person name="Nabeya D."/>
            <person name="Jung N."/>
            <person name="Uechi K."/>
            <person name="Horii T."/>
            <person name="Iida T."/>
            <person name="Fujita J."/>
            <person name="Nakamura S."/>
        </authorList>
    </citation>
    <scope>NUCLEOTIDE SEQUENCE [LARGE SCALE GENOMIC DNA]</scope>
    <source>
        <strain evidence="6 9">JCM 6377</strain>
    </source>
</reference>
<feature type="domain" description="Leucine-binding protein" evidence="5">
    <location>
        <begin position="35"/>
        <end position="381"/>
    </location>
</feature>
<dbReference type="AlphaFoldDB" id="A0A2A7MZX9"/>
<evidence type="ECO:0000313" key="6">
    <source>
        <dbReference type="EMBL" id="GFG52076.1"/>
    </source>
</evidence>
<dbReference type="PRINTS" id="PR00337">
    <property type="entry name" value="LEUILEVALBP"/>
</dbReference>
<dbReference type="PROSITE" id="PS51257">
    <property type="entry name" value="PROKAR_LIPOPROTEIN"/>
    <property type="match status" value="1"/>
</dbReference>
<evidence type="ECO:0000256" key="1">
    <source>
        <dbReference type="ARBA" id="ARBA00010062"/>
    </source>
</evidence>
<keyword evidence="2" id="KW-0813">Transport</keyword>
<name>A0A2A7MZX9_MYCAG</name>
<evidence type="ECO:0000313" key="8">
    <source>
        <dbReference type="Proteomes" id="UP000220914"/>
    </source>
</evidence>
<keyword evidence="4" id="KW-0029">Amino-acid transport</keyword>
<accession>A0A2A7MZX9</accession>
<dbReference type="InterPro" id="IPR028082">
    <property type="entry name" value="Peripla_BP_I"/>
</dbReference>
<keyword evidence="8" id="KW-1185">Reference proteome</keyword>
<dbReference type="Gene3D" id="3.40.50.2300">
    <property type="match status" value="2"/>
</dbReference>
<keyword evidence="3" id="KW-0732">Signal</keyword>
<dbReference type="Proteomes" id="UP000220914">
    <property type="component" value="Unassembled WGS sequence"/>
</dbReference>
<dbReference type="GO" id="GO:0006865">
    <property type="term" value="P:amino acid transport"/>
    <property type="evidence" value="ECO:0007669"/>
    <property type="project" value="UniProtKB-KW"/>
</dbReference>
<evidence type="ECO:0000256" key="2">
    <source>
        <dbReference type="ARBA" id="ARBA00022448"/>
    </source>
</evidence>
<dbReference type="InterPro" id="IPR051010">
    <property type="entry name" value="BCAA_transport"/>
</dbReference>
<dbReference type="OrthoDB" id="7337537at2"/>
<dbReference type="Pfam" id="PF13458">
    <property type="entry name" value="Peripla_BP_6"/>
    <property type="match status" value="1"/>
</dbReference>